<evidence type="ECO:0000256" key="1">
    <source>
        <dbReference type="SAM" id="MobiDB-lite"/>
    </source>
</evidence>
<dbReference type="EMBL" id="JASCZI010212622">
    <property type="protein sequence ID" value="MED6199935.1"/>
    <property type="molecule type" value="Genomic_DNA"/>
</dbReference>
<evidence type="ECO:0000313" key="3">
    <source>
        <dbReference type="Proteomes" id="UP001341840"/>
    </source>
</evidence>
<organism evidence="2 3">
    <name type="scientific">Stylosanthes scabra</name>
    <dbReference type="NCBI Taxonomy" id="79078"/>
    <lineage>
        <taxon>Eukaryota</taxon>
        <taxon>Viridiplantae</taxon>
        <taxon>Streptophyta</taxon>
        <taxon>Embryophyta</taxon>
        <taxon>Tracheophyta</taxon>
        <taxon>Spermatophyta</taxon>
        <taxon>Magnoliopsida</taxon>
        <taxon>eudicotyledons</taxon>
        <taxon>Gunneridae</taxon>
        <taxon>Pentapetalae</taxon>
        <taxon>rosids</taxon>
        <taxon>fabids</taxon>
        <taxon>Fabales</taxon>
        <taxon>Fabaceae</taxon>
        <taxon>Papilionoideae</taxon>
        <taxon>50 kb inversion clade</taxon>
        <taxon>dalbergioids sensu lato</taxon>
        <taxon>Dalbergieae</taxon>
        <taxon>Pterocarpus clade</taxon>
        <taxon>Stylosanthes</taxon>
    </lineage>
</organism>
<evidence type="ECO:0000313" key="2">
    <source>
        <dbReference type="EMBL" id="MED6199935.1"/>
    </source>
</evidence>
<gene>
    <name evidence="2" type="ORF">PIB30_080494</name>
</gene>
<name>A0ABU6XR80_9FABA</name>
<feature type="region of interest" description="Disordered" evidence="1">
    <location>
        <begin position="158"/>
        <end position="179"/>
    </location>
</feature>
<protein>
    <submittedName>
        <fullName evidence="2">Uncharacterized protein</fullName>
    </submittedName>
</protein>
<proteinExistence type="predicted"/>
<feature type="region of interest" description="Disordered" evidence="1">
    <location>
        <begin position="1"/>
        <end position="50"/>
    </location>
</feature>
<feature type="compositionally biased region" description="Polar residues" evidence="1">
    <location>
        <begin position="165"/>
        <end position="179"/>
    </location>
</feature>
<keyword evidence="3" id="KW-1185">Reference proteome</keyword>
<sequence length="179" mass="19657">MDNKLKEVTLTRKGKEKIRTQPTSTSPRFAAKQRPIFPPSKIRTPSTRDSPRLAILKALPPPSHEIPAVANPGTPKATKIRRTARISAKLIKCRFSQRIIAKGGPSIEALKEKEGETKAESIHNLWGLADFESSSLEVEDIIGDGPCFWPYDGDLSDWRNDDPSDNSAGSCTKSPPANL</sequence>
<feature type="compositionally biased region" description="Basic and acidic residues" evidence="1">
    <location>
        <begin position="1"/>
        <end position="10"/>
    </location>
</feature>
<dbReference type="Proteomes" id="UP001341840">
    <property type="component" value="Unassembled WGS sequence"/>
</dbReference>
<accession>A0ABU6XR80</accession>
<reference evidence="2 3" key="1">
    <citation type="journal article" date="2023" name="Plants (Basel)">
        <title>Bridging the Gap: Combining Genomics and Transcriptomics Approaches to Understand Stylosanthes scabra, an Orphan Legume from the Brazilian Caatinga.</title>
        <authorList>
            <person name="Ferreira-Neto J.R.C."/>
            <person name="da Silva M.D."/>
            <person name="Binneck E."/>
            <person name="de Melo N.F."/>
            <person name="da Silva R.H."/>
            <person name="de Melo A.L.T.M."/>
            <person name="Pandolfi V."/>
            <person name="Bustamante F.O."/>
            <person name="Brasileiro-Vidal A.C."/>
            <person name="Benko-Iseppon A.M."/>
        </authorList>
    </citation>
    <scope>NUCLEOTIDE SEQUENCE [LARGE SCALE GENOMIC DNA]</scope>
    <source>
        <tissue evidence="2">Leaves</tissue>
    </source>
</reference>
<comment type="caution">
    <text evidence="2">The sequence shown here is derived from an EMBL/GenBank/DDBJ whole genome shotgun (WGS) entry which is preliminary data.</text>
</comment>